<feature type="compositionally biased region" description="Basic and acidic residues" evidence="1">
    <location>
        <begin position="1771"/>
        <end position="1789"/>
    </location>
</feature>
<dbReference type="Gene3D" id="2.60.40.10">
    <property type="entry name" value="Immunoglobulins"/>
    <property type="match status" value="1"/>
</dbReference>
<protein>
    <recommendedName>
        <fullName evidence="2">Transmembrane protein 131-like N-terminal domain-containing protein</fullName>
    </recommendedName>
</protein>
<dbReference type="InterPro" id="IPR039877">
    <property type="entry name" value="TMEM131-like"/>
</dbReference>
<feature type="compositionally biased region" description="Basic and acidic residues" evidence="1">
    <location>
        <begin position="1890"/>
        <end position="1928"/>
    </location>
</feature>
<sequence>TPPFPSPSSADITVFHNRSICVANMGVLTLMVPGSSPSPLSLFSVSSSSPSFHASVFKAVTVSPGDSTTLNIIFLPRSLGDTSTTLTVGTALGPLTLPVTGSAVPNPYGVLPITPEFRSELATSLGSPVYLPLQLEWNPYMHLTEPDSNSTDVEITSSSPPALANPPLSIVSVFATEDFIELTDVFSQASTTTVPPNPSPPTDAVLFSSRQTSSTKTWLVPANVPPNADKTTLTHLFFASAAPGVFHSYVHVKTGAFASDPDLPLPPPLVISVTIPVSPSALAVAPEGKIGDDGTVGFGVLTDRFGSATISLPVHNRGGEPLLITGVEPVPSDPHVTAEWDGPSVLPPRHPSRSPAPIAHLALTYDGSAPEGYREGVVVVRTNSSNPLVSALEIKYNVTILPGGIGYDTSAALLPCSSSPATTQLTFSNFFAVPVSLLSLTPSPSCLGRVTPTFSSPLPASADSNERWPTASIYADVETPLSCDLRLTTNVSDHLIPVRAYDGNLRVRRGKSPDAQAVRGKTARSNREPDCDDLRDCADLGIHANAGGYLDGLYSSHPGKDARPVVLPLGVIAASEVSRREIKISNPNPVPRNVTISRGSLPGLSIVASRVPVTVSSVLPIDATAQALLGSAENAKKRGYITTVHATSIVRSEGAGLGTEMGELYDKHWDVELWDEPPDSDLAIDSDENVLSDVVVSASPPSTPPSASNPPKHVTSSDSGVLVSLTGTVCHKLKKSKRPKPSSPPTPDDPVTVTIPPGGALSLMVSARAPPASVLSSDGLANVTPFLATGLELRTDSETIPIAVQYNAIVGQFKIKAKDFSWHDYNLTDRANAPLEPSALEDMAFAVVPPFLGAQAHNPVALSPSGASKFTSFNHDSPLRHVLYQSEALEQNEAREKEKAVVGRGGSMDDGPAVVAVPFVPPAKITTKTYPKVSRTDPYVDLMLDSSFGKSVDLSTVTSCNPWFKVVTGDKAVYNLTDVNLSPPNNVYVTTIDEYARDYPVARLYSRPVCKDTDGNKRSSVSFWSCASTWLKHRDDFQADDCGLPLVKPPEDADVEGVIESLENLIQVFDPETPNKDQHLTDAQLSAWREATQKWDELSAEHPELAVVSTSLRAVPQLSELADPNSTEVVAAPASMVQSMPALVATSKLTQPRVHANHKYGDLVFETTAVSGFSVGFITVTNPTSSPMEAFLTADPGRQWGHVFLQKSNEVSSWFTGGGRSHAKLPMAYNLGAVEQAGYGVSVHALSSQERASKNPMDNEYFNRHGTGFLLRGCGKRCGIKNENSGSQLHWTPIAGINSIPTEGPKKDDPTKLSLGIRLMKPPTFAVSSESTRPVVVAPHASAKLGPVFFKPHSPGDFSKEIYIRNNVTLVEPVSLRGHAAYREVSFYALSDSAGRQHLSEILGMPALLFNFDAGGSSTAVQRKVLVIHNAGELPIAVKNMYMTDSTAGVRDGPMDESKCSARGVSLVECWDGHHESEVLQPGAELKVLVQYVADCAFSETFAHLVVELENGPSYTYMDMDTWEVGDTEKVDVLVGYQAARGARAIDACVEYTGSGEGGYFHDHHQNIKMLLYIIVSLVLIACIYKWLLNAQKEEVYHDPECMNEHGVLPPLKSYQSQAYYAIARDNDNDTGLLDSLAFEQHKMLIASLGNANRNDLTIACLPDSSIVEGDIDTVDDHMYPNLPYPASVFGSFVRPSACAQQDPSVSHSSTYGLDHDHFSSTAVWKSKYTTYAWRERQTSAVEELRRRRREAGEPEIVGWALKNLTMVPVRRESEGKKRSQKEAEREWGSSHPPSPAIPASEEERAPPDLALEEVAVSESFTPSPAKAKVKPAVNAAPKTATLSKEERRKIAADEQKAALLEKIDRKKKQEEEQRKAAARRKKEQEAEEEQVRRDKKSREEFKEAEALWKAQEKAEEAERQERQRQEREEEQMAAALKQSEREWATEVAKRLKNGETMTPLEMARQQELMQGGGDGGEEEDEELAAELARARAEKERERREREEAESAAKRKEKERLARLVQERNEHDRAKKEKERLRKIGLEKERIAAEERVKAEARELLLLRKKQMEEETLRKRALALKVEENRKKLERQAREAQMLAQINKEKAEKLKREEGDVDDEGSASEKKVGGGRRRGETDARVEEQMLKSEKERVADVIRMQNGVAEGQWLIHMSANNDVFIEGVFATTADVARFCLVYPTMFELRRGERGEALIALKSAGGGGERRQQQQQQQQQQQPPPMPPTPPGLGMGGLGMGPPPGMGGDLLGQSNNISPLQGISFGGLGGGGSPQRGLYDGAYGSPGGDIGGGVLGGGMLGGGFGGSPPGIGGGPPGIGGGPGGGMGGPPGIGGAPELFGRRSSSGVSELSAAPAPAGNDDFDMNNLIPTDINDFAMGEGEGGEVVGLW</sequence>
<evidence type="ECO:0000313" key="3">
    <source>
        <dbReference type="EMBL" id="GMI31468.1"/>
    </source>
</evidence>
<dbReference type="CDD" id="cd22249">
    <property type="entry name" value="UDM1_RNF168_RNF169-like"/>
    <property type="match status" value="1"/>
</dbReference>
<organism evidence="3 4">
    <name type="scientific">Tetraparma gracilis</name>
    <dbReference type="NCBI Taxonomy" id="2962635"/>
    <lineage>
        <taxon>Eukaryota</taxon>
        <taxon>Sar</taxon>
        <taxon>Stramenopiles</taxon>
        <taxon>Ochrophyta</taxon>
        <taxon>Bolidophyceae</taxon>
        <taxon>Parmales</taxon>
        <taxon>Triparmaceae</taxon>
        <taxon>Tetraparma</taxon>
    </lineage>
</organism>
<gene>
    <name evidence="3" type="ORF">TeGR_g864</name>
</gene>
<feature type="compositionally biased region" description="Basic and acidic residues" evidence="1">
    <location>
        <begin position="1989"/>
        <end position="2033"/>
    </location>
</feature>
<dbReference type="InterPro" id="IPR022113">
    <property type="entry name" value="TMEM131L_N"/>
</dbReference>
<feature type="compositionally biased region" description="Low complexity" evidence="1">
    <location>
        <begin position="1822"/>
        <end position="1842"/>
    </location>
</feature>
<evidence type="ECO:0000259" key="2">
    <source>
        <dbReference type="Pfam" id="PF12371"/>
    </source>
</evidence>
<feature type="region of interest" description="Disordered" evidence="1">
    <location>
        <begin position="732"/>
        <end position="755"/>
    </location>
</feature>
<feature type="compositionally biased region" description="Gly residues" evidence="1">
    <location>
        <begin position="2324"/>
        <end position="2348"/>
    </location>
</feature>
<feature type="non-terminal residue" evidence="3">
    <location>
        <position position="1"/>
    </location>
</feature>
<dbReference type="Proteomes" id="UP001165060">
    <property type="component" value="Unassembled WGS sequence"/>
</dbReference>
<feature type="non-terminal residue" evidence="3">
    <location>
        <position position="2403"/>
    </location>
</feature>
<evidence type="ECO:0000313" key="4">
    <source>
        <dbReference type="Proteomes" id="UP001165060"/>
    </source>
</evidence>
<feature type="compositionally biased region" description="Gly residues" evidence="1">
    <location>
        <begin position="2247"/>
        <end position="2264"/>
    </location>
</feature>
<feature type="region of interest" description="Disordered" evidence="1">
    <location>
        <begin position="695"/>
        <end position="719"/>
    </location>
</feature>
<reference evidence="3 4" key="1">
    <citation type="journal article" date="2023" name="Commun. Biol.">
        <title>Genome analysis of Parmales, the sister group of diatoms, reveals the evolutionary specialization of diatoms from phago-mixotrophs to photoautotrophs.</title>
        <authorList>
            <person name="Ban H."/>
            <person name="Sato S."/>
            <person name="Yoshikawa S."/>
            <person name="Yamada K."/>
            <person name="Nakamura Y."/>
            <person name="Ichinomiya M."/>
            <person name="Sato N."/>
            <person name="Blanc-Mathieu R."/>
            <person name="Endo H."/>
            <person name="Kuwata A."/>
            <person name="Ogata H."/>
        </authorList>
    </citation>
    <scope>NUCLEOTIDE SEQUENCE [LARGE SCALE GENOMIC DNA]</scope>
</reference>
<feature type="compositionally biased region" description="Basic and acidic residues" evidence="1">
    <location>
        <begin position="1844"/>
        <end position="1876"/>
    </location>
</feature>
<feature type="compositionally biased region" description="Basic and acidic residues" evidence="1">
    <location>
        <begin position="2123"/>
        <end position="2140"/>
    </location>
</feature>
<proteinExistence type="predicted"/>
<accession>A0ABQ6MSS7</accession>
<feature type="region of interest" description="Disordered" evidence="1">
    <location>
        <begin position="1771"/>
        <end position="1943"/>
    </location>
</feature>
<dbReference type="PANTHER" id="PTHR22050:SF0">
    <property type="entry name" value="TRANSMEMBRANE PROTEIN 131 HOMOLOG"/>
    <property type="match status" value="1"/>
</dbReference>
<dbReference type="InterPro" id="IPR013783">
    <property type="entry name" value="Ig-like_fold"/>
</dbReference>
<dbReference type="PANTHER" id="PTHR22050">
    <property type="entry name" value="RW1 PROTEIN HOMOLOG"/>
    <property type="match status" value="1"/>
</dbReference>
<feature type="domain" description="Transmembrane protein 131-like N-terminal" evidence="2">
    <location>
        <begin position="15"/>
        <end position="90"/>
    </location>
</feature>
<feature type="region of interest" description="Disordered" evidence="1">
    <location>
        <begin position="2218"/>
        <end position="2270"/>
    </location>
</feature>
<keyword evidence="4" id="KW-1185">Reference proteome</keyword>
<feature type="region of interest" description="Disordered" evidence="1">
    <location>
        <begin position="2324"/>
        <end position="2378"/>
    </location>
</feature>
<comment type="caution">
    <text evidence="3">The sequence shown here is derived from an EMBL/GenBank/DDBJ whole genome shotgun (WGS) entry which is preliminary data.</text>
</comment>
<feature type="compositionally biased region" description="Acidic residues" evidence="1">
    <location>
        <begin position="1976"/>
        <end position="1985"/>
    </location>
</feature>
<dbReference type="Pfam" id="PF12371">
    <property type="entry name" value="TMEM131_like_N"/>
    <property type="match status" value="1"/>
</dbReference>
<feature type="compositionally biased region" description="Pro residues" evidence="1">
    <location>
        <begin position="2236"/>
        <end position="2245"/>
    </location>
</feature>
<feature type="region of interest" description="Disordered" evidence="1">
    <location>
        <begin position="2108"/>
        <end position="2140"/>
    </location>
</feature>
<evidence type="ECO:0000256" key="1">
    <source>
        <dbReference type="SAM" id="MobiDB-lite"/>
    </source>
</evidence>
<name>A0ABQ6MSS7_9STRA</name>
<feature type="region of interest" description="Disordered" evidence="1">
    <location>
        <begin position="1969"/>
        <end position="2033"/>
    </location>
</feature>
<dbReference type="EMBL" id="BRYB01003150">
    <property type="protein sequence ID" value="GMI31468.1"/>
    <property type="molecule type" value="Genomic_DNA"/>
</dbReference>